<proteinExistence type="predicted"/>
<dbReference type="EMBL" id="KB446556">
    <property type="protein sequence ID" value="EME86551.1"/>
    <property type="molecule type" value="Genomic_DNA"/>
</dbReference>
<sequence length="98" mass="10180">MIAWPLWQSHGALLVSEAKVDDGDITELLRALQSDAFEGVEAVSVCSVGSPAGAEVFSSEAGPQLAAESLSLMKVPSHSGFEISLGWSSTKTVSDSQS</sequence>
<organism evidence="1 2">
    <name type="scientific">Pseudocercospora fijiensis (strain CIRAD86)</name>
    <name type="common">Black leaf streak disease fungus</name>
    <name type="synonym">Mycosphaerella fijiensis</name>
    <dbReference type="NCBI Taxonomy" id="383855"/>
    <lineage>
        <taxon>Eukaryota</taxon>
        <taxon>Fungi</taxon>
        <taxon>Dikarya</taxon>
        <taxon>Ascomycota</taxon>
        <taxon>Pezizomycotina</taxon>
        <taxon>Dothideomycetes</taxon>
        <taxon>Dothideomycetidae</taxon>
        <taxon>Mycosphaerellales</taxon>
        <taxon>Mycosphaerellaceae</taxon>
        <taxon>Pseudocercospora</taxon>
    </lineage>
</organism>
<dbReference type="KEGG" id="pfj:MYCFIDRAFT_210530"/>
<evidence type="ECO:0000313" key="1">
    <source>
        <dbReference type="EMBL" id="EME86551.1"/>
    </source>
</evidence>
<keyword evidence="2" id="KW-1185">Reference proteome</keyword>
<name>M3APK7_PSEFD</name>
<dbReference type="GeneID" id="19337111"/>
<dbReference type="HOGENOM" id="CLU_2334546_0_0_1"/>
<evidence type="ECO:0000313" key="2">
    <source>
        <dbReference type="Proteomes" id="UP000016932"/>
    </source>
</evidence>
<dbReference type="AlphaFoldDB" id="M3APK7"/>
<dbReference type="Proteomes" id="UP000016932">
    <property type="component" value="Unassembled WGS sequence"/>
</dbReference>
<gene>
    <name evidence="1" type="ORF">MYCFIDRAFT_210530</name>
</gene>
<dbReference type="VEuPathDB" id="FungiDB:MYCFIDRAFT_210530"/>
<dbReference type="RefSeq" id="XP_007923782.1">
    <property type="nucleotide sequence ID" value="XM_007925591.1"/>
</dbReference>
<reference evidence="1 2" key="1">
    <citation type="journal article" date="2012" name="PLoS Pathog.">
        <title>Diverse lifestyles and strategies of plant pathogenesis encoded in the genomes of eighteen Dothideomycetes fungi.</title>
        <authorList>
            <person name="Ohm R.A."/>
            <person name="Feau N."/>
            <person name="Henrissat B."/>
            <person name="Schoch C.L."/>
            <person name="Horwitz B.A."/>
            <person name="Barry K.W."/>
            <person name="Condon B.J."/>
            <person name="Copeland A.C."/>
            <person name="Dhillon B."/>
            <person name="Glaser F."/>
            <person name="Hesse C.N."/>
            <person name="Kosti I."/>
            <person name="LaButti K."/>
            <person name="Lindquist E.A."/>
            <person name="Lucas S."/>
            <person name="Salamov A.A."/>
            <person name="Bradshaw R.E."/>
            <person name="Ciuffetti L."/>
            <person name="Hamelin R.C."/>
            <person name="Kema G.H.J."/>
            <person name="Lawrence C."/>
            <person name="Scott J.A."/>
            <person name="Spatafora J.W."/>
            <person name="Turgeon B.G."/>
            <person name="de Wit P.J.G.M."/>
            <person name="Zhong S."/>
            <person name="Goodwin S.B."/>
            <person name="Grigoriev I.V."/>
        </authorList>
    </citation>
    <scope>NUCLEOTIDE SEQUENCE [LARGE SCALE GENOMIC DNA]</scope>
    <source>
        <strain evidence="1 2">CIRAD86</strain>
    </source>
</reference>
<accession>M3APK7</accession>
<protein>
    <submittedName>
        <fullName evidence="1">Uncharacterized protein</fullName>
    </submittedName>
</protein>